<organism evidence="2 3">
    <name type="scientific">Spirosoma soli</name>
    <dbReference type="NCBI Taxonomy" id="1770529"/>
    <lineage>
        <taxon>Bacteria</taxon>
        <taxon>Pseudomonadati</taxon>
        <taxon>Bacteroidota</taxon>
        <taxon>Cytophagia</taxon>
        <taxon>Cytophagales</taxon>
        <taxon>Cytophagaceae</taxon>
        <taxon>Spirosoma</taxon>
    </lineage>
</organism>
<accession>A0ABW5M024</accession>
<sequence length="145" mass="16737">MNIFLDTSSLFKLYHREGGTAEIEQLFAQNDINTVFLATLSKLEFRSIVWRRLRMKEITEQQGNTILQLFNQDYTRYTFIGFDEDLLIMARQLLDKYAPNRSLRSLDAIQLASAISIRDQVGLFKTADTLLHSLFVAEDLPVTLS</sequence>
<reference evidence="3" key="1">
    <citation type="journal article" date="2019" name="Int. J. Syst. Evol. Microbiol.">
        <title>The Global Catalogue of Microorganisms (GCM) 10K type strain sequencing project: providing services to taxonomists for standard genome sequencing and annotation.</title>
        <authorList>
            <consortium name="The Broad Institute Genomics Platform"/>
            <consortium name="The Broad Institute Genome Sequencing Center for Infectious Disease"/>
            <person name="Wu L."/>
            <person name="Ma J."/>
        </authorList>
    </citation>
    <scope>NUCLEOTIDE SEQUENCE [LARGE SCALE GENOMIC DNA]</scope>
    <source>
        <strain evidence="3">KCTC 42805</strain>
    </source>
</reference>
<protein>
    <submittedName>
        <fullName evidence="2">Type II toxin-antitoxin system VapC family toxin</fullName>
    </submittedName>
</protein>
<dbReference type="InterPro" id="IPR002716">
    <property type="entry name" value="PIN_dom"/>
</dbReference>
<evidence type="ECO:0000313" key="2">
    <source>
        <dbReference type="EMBL" id="MFD2569912.1"/>
    </source>
</evidence>
<evidence type="ECO:0000313" key="3">
    <source>
        <dbReference type="Proteomes" id="UP001597469"/>
    </source>
</evidence>
<evidence type="ECO:0000259" key="1">
    <source>
        <dbReference type="Pfam" id="PF01850"/>
    </source>
</evidence>
<dbReference type="InterPro" id="IPR029060">
    <property type="entry name" value="PIN-like_dom_sf"/>
</dbReference>
<dbReference type="Proteomes" id="UP001597469">
    <property type="component" value="Unassembled WGS sequence"/>
</dbReference>
<feature type="domain" description="PIN" evidence="1">
    <location>
        <begin position="3"/>
        <end position="129"/>
    </location>
</feature>
<dbReference type="Gene3D" id="3.40.50.1010">
    <property type="entry name" value="5'-nuclease"/>
    <property type="match status" value="1"/>
</dbReference>
<dbReference type="Pfam" id="PF01850">
    <property type="entry name" value="PIN"/>
    <property type="match status" value="1"/>
</dbReference>
<dbReference type="SUPFAM" id="SSF88723">
    <property type="entry name" value="PIN domain-like"/>
    <property type="match status" value="1"/>
</dbReference>
<keyword evidence="3" id="KW-1185">Reference proteome</keyword>
<dbReference type="CDD" id="cd09874">
    <property type="entry name" value="PIN_MT3492-like"/>
    <property type="match status" value="1"/>
</dbReference>
<proteinExistence type="predicted"/>
<dbReference type="EMBL" id="JBHULN010000002">
    <property type="protein sequence ID" value="MFD2569912.1"/>
    <property type="molecule type" value="Genomic_DNA"/>
</dbReference>
<gene>
    <name evidence="2" type="ORF">ACFSUS_04655</name>
</gene>
<comment type="caution">
    <text evidence="2">The sequence shown here is derived from an EMBL/GenBank/DDBJ whole genome shotgun (WGS) entry which is preliminary data.</text>
</comment>
<name>A0ABW5M024_9BACT</name>
<dbReference type="RefSeq" id="WP_381519755.1">
    <property type="nucleotide sequence ID" value="NZ_JBHULN010000002.1"/>
</dbReference>